<dbReference type="OrthoDB" id="10060618at2759"/>
<reference evidence="2 3" key="1">
    <citation type="journal article" date="2010" name="Science">
        <title>Genomic comparison of the ants Camponotus floridanus and Harpegnathos saltator.</title>
        <authorList>
            <person name="Bonasio R."/>
            <person name="Zhang G."/>
            <person name="Ye C."/>
            <person name="Mutti N.S."/>
            <person name="Fang X."/>
            <person name="Qin N."/>
            <person name="Donahue G."/>
            <person name="Yang P."/>
            <person name="Li Q."/>
            <person name="Li C."/>
            <person name="Zhang P."/>
            <person name="Huang Z."/>
            <person name="Berger S.L."/>
            <person name="Reinberg D."/>
            <person name="Wang J."/>
            <person name="Liebig J."/>
        </authorList>
    </citation>
    <scope>NUCLEOTIDE SEQUENCE [LARGE SCALE GENOMIC DNA]</scope>
    <source>
        <strain evidence="2 3">R22 G/1</strain>
    </source>
</reference>
<evidence type="ECO:0000313" key="2">
    <source>
        <dbReference type="EMBL" id="EFN87667.1"/>
    </source>
</evidence>
<name>E2B9G0_HARSA</name>
<sequence>HELKYENYVGDGDSKTFKAILDSQHYGNFTIKKKECIEHVQKRMGRGGRKGGRRLIPRSPHLRRKKGRSRTCALRAQRCAISRERRRLNPTGRGRKGKLTGKLIDELSIYYGLAIRRNHHSDEKMRNEIYTTL</sequence>
<feature type="non-terminal residue" evidence="2">
    <location>
        <position position="133"/>
    </location>
</feature>
<feature type="domain" description="Mutator-like transposase" evidence="1">
    <location>
        <begin position="1"/>
        <end position="130"/>
    </location>
</feature>
<proteinExistence type="predicted"/>
<dbReference type="InParanoid" id="E2B9G0"/>
<evidence type="ECO:0000259" key="1">
    <source>
        <dbReference type="Pfam" id="PF20700"/>
    </source>
</evidence>
<accession>E2B9G0</accession>
<evidence type="ECO:0000313" key="3">
    <source>
        <dbReference type="Proteomes" id="UP000008237"/>
    </source>
</evidence>
<gene>
    <name evidence="2" type="ORF">EAI_01300</name>
</gene>
<feature type="non-terminal residue" evidence="2">
    <location>
        <position position="1"/>
    </location>
</feature>
<dbReference type="Pfam" id="PF20700">
    <property type="entry name" value="Mutator"/>
    <property type="match status" value="1"/>
</dbReference>
<protein>
    <recommendedName>
        <fullName evidence="1">Mutator-like transposase domain-containing protein</fullName>
    </recommendedName>
</protein>
<keyword evidence="3" id="KW-1185">Reference proteome</keyword>
<dbReference type="Proteomes" id="UP000008237">
    <property type="component" value="Unassembled WGS sequence"/>
</dbReference>
<dbReference type="InterPro" id="IPR049012">
    <property type="entry name" value="Mutator_transp_dom"/>
</dbReference>
<dbReference type="EMBL" id="GL446512">
    <property type="protein sequence ID" value="EFN87667.1"/>
    <property type="molecule type" value="Genomic_DNA"/>
</dbReference>
<organism evidence="3">
    <name type="scientific">Harpegnathos saltator</name>
    <name type="common">Jerdon's jumping ant</name>
    <dbReference type="NCBI Taxonomy" id="610380"/>
    <lineage>
        <taxon>Eukaryota</taxon>
        <taxon>Metazoa</taxon>
        <taxon>Ecdysozoa</taxon>
        <taxon>Arthropoda</taxon>
        <taxon>Hexapoda</taxon>
        <taxon>Insecta</taxon>
        <taxon>Pterygota</taxon>
        <taxon>Neoptera</taxon>
        <taxon>Endopterygota</taxon>
        <taxon>Hymenoptera</taxon>
        <taxon>Apocrita</taxon>
        <taxon>Aculeata</taxon>
        <taxon>Formicoidea</taxon>
        <taxon>Formicidae</taxon>
        <taxon>Ponerinae</taxon>
        <taxon>Ponerini</taxon>
        <taxon>Harpegnathos</taxon>
    </lineage>
</organism>
<dbReference type="AlphaFoldDB" id="E2B9G0"/>